<evidence type="ECO:0000313" key="6">
    <source>
        <dbReference type="Proteomes" id="UP000294887"/>
    </source>
</evidence>
<keyword evidence="3" id="KW-0479">Metal-binding</keyword>
<dbReference type="PANTHER" id="PTHR37418:SF2">
    <property type="entry name" value="3-KETO-5-AMINOHEXANOATE CLEAVAGE ENZYME"/>
    <property type="match status" value="1"/>
</dbReference>
<proteinExistence type="predicted"/>
<organism evidence="5 6">
    <name type="scientific">Cocleimonas flava</name>
    <dbReference type="NCBI Taxonomy" id="634765"/>
    <lineage>
        <taxon>Bacteria</taxon>
        <taxon>Pseudomonadati</taxon>
        <taxon>Pseudomonadota</taxon>
        <taxon>Gammaproteobacteria</taxon>
        <taxon>Thiotrichales</taxon>
        <taxon>Thiotrichaceae</taxon>
        <taxon>Cocleimonas</taxon>
    </lineage>
</organism>
<dbReference type="AlphaFoldDB" id="A0A4R1F811"/>
<dbReference type="Pfam" id="PF05853">
    <property type="entry name" value="BKACE"/>
    <property type="match status" value="1"/>
</dbReference>
<keyword evidence="2" id="KW-0808">Transferase</keyword>
<dbReference type="EMBL" id="SMFQ01000002">
    <property type="protein sequence ID" value="TCJ88852.1"/>
    <property type="molecule type" value="Genomic_DNA"/>
</dbReference>
<sequence>MKDTLLLIAVAPNGARKLKTDHPQIPLNAEELSETALNCAAAGASMIHLHVRDENNRHSLSVDAYKEAIQEIQKAEPNIFIQVTSEAVGIYSAEQQFEMIHALKPNAVSIGLREIRDLDEHIITDHFHKMREAETFPQLILYNDHDLNMYYDWVKRKVIPGKAYPILLVIGKETPEGSFDNSVLTAEITDKLPAASWMICAFGPNEYPAGQLATKLGGHIRLGFENNCELANGSIAKNNAELISQMVNYLASENIAVANYQQAIEIMRPDW</sequence>
<keyword evidence="6" id="KW-1185">Reference proteome</keyword>
<dbReference type="Proteomes" id="UP000294887">
    <property type="component" value="Unassembled WGS sequence"/>
</dbReference>
<comment type="cofactor">
    <cofactor evidence="1">
        <name>Zn(2+)</name>
        <dbReference type="ChEBI" id="CHEBI:29105"/>
    </cofactor>
</comment>
<dbReference type="GO" id="GO:0043720">
    <property type="term" value="F:3-keto-5-aminohexanoate cleavage activity"/>
    <property type="evidence" value="ECO:0007669"/>
    <property type="project" value="InterPro"/>
</dbReference>
<protein>
    <submittedName>
        <fullName evidence="5">Uncharacterized protein (DUF849 family)</fullName>
    </submittedName>
</protein>
<evidence type="ECO:0000256" key="3">
    <source>
        <dbReference type="ARBA" id="ARBA00022723"/>
    </source>
</evidence>
<dbReference type="RefSeq" id="WP_131904525.1">
    <property type="nucleotide sequence ID" value="NZ_BAAAFU010000008.1"/>
</dbReference>
<evidence type="ECO:0000256" key="2">
    <source>
        <dbReference type="ARBA" id="ARBA00022679"/>
    </source>
</evidence>
<keyword evidence="4" id="KW-0862">Zinc</keyword>
<dbReference type="OrthoDB" id="9155960at2"/>
<name>A0A4R1F811_9GAMM</name>
<evidence type="ECO:0000313" key="5">
    <source>
        <dbReference type="EMBL" id="TCJ88852.1"/>
    </source>
</evidence>
<accession>A0A4R1F811</accession>
<dbReference type="Gene3D" id="3.20.20.70">
    <property type="entry name" value="Aldolase class I"/>
    <property type="match status" value="1"/>
</dbReference>
<comment type="caution">
    <text evidence="5">The sequence shown here is derived from an EMBL/GenBank/DDBJ whole genome shotgun (WGS) entry which is preliminary data.</text>
</comment>
<dbReference type="InterPro" id="IPR008567">
    <property type="entry name" value="BKACE"/>
</dbReference>
<dbReference type="InterPro" id="IPR013785">
    <property type="entry name" value="Aldolase_TIM"/>
</dbReference>
<evidence type="ECO:0000256" key="4">
    <source>
        <dbReference type="ARBA" id="ARBA00022833"/>
    </source>
</evidence>
<dbReference type="PANTHER" id="PTHR37418">
    <property type="entry name" value="3-KETO-5-AMINOHEXANOATE CLEAVAGE ENZYME-RELATED"/>
    <property type="match status" value="1"/>
</dbReference>
<dbReference type="GO" id="GO:0046872">
    <property type="term" value="F:metal ion binding"/>
    <property type="evidence" value="ECO:0007669"/>
    <property type="project" value="UniProtKB-KW"/>
</dbReference>
<reference evidence="5 6" key="1">
    <citation type="submission" date="2019-03" db="EMBL/GenBank/DDBJ databases">
        <title>Genomic Encyclopedia of Type Strains, Phase IV (KMG-IV): sequencing the most valuable type-strain genomes for metagenomic binning, comparative biology and taxonomic classification.</title>
        <authorList>
            <person name="Goeker M."/>
        </authorList>
    </citation>
    <scope>NUCLEOTIDE SEQUENCE [LARGE SCALE GENOMIC DNA]</scope>
    <source>
        <strain evidence="5 6">DSM 24830</strain>
    </source>
</reference>
<gene>
    <name evidence="5" type="ORF">EV695_0712</name>
</gene>
<evidence type="ECO:0000256" key="1">
    <source>
        <dbReference type="ARBA" id="ARBA00001947"/>
    </source>
</evidence>